<accession>A0ABN7XC58</accession>
<evidence type="ECO:0000313" key="2">
    <source>
        <dbReference type="Proteomes" id="UP000789901"/>
    </source>
</evidence>
<sequence length="53" mass="6276">IVITKHQVMITNRIEIVLSLQFPTKNANQFLNSLENSYFKLNKNNFTNTEKDY</sequence>
<comment type="caution">
    <text evidence="1">The sequence shown here is derived from an EMBL/GenBank/DDBJ whole genome shotgun (WGS) entry which is preliminary data.</text>
</comment>
<dbReference type="EMBL" id="CAJVQB010116195">
    <property type="protein sequence ID" value="CAG8852799.1"/>
    <property type="molecule type" value="Genomic_DNA"/>
</dbReference>
<name>A0ABN7XC58_GIGMA</name>
<feature type="non-terminal residue" evidence="1">
    <location>
        <position position="1"/>
    </location>
</feature>
<protein>
    <submittedName>
        <fullName evidence="1">46529_t:CDS:1</fullName>
    </submittedName>
</protein>
<keyword evidence="2" id="KW-1185">Reference proteome</keyword>
<reference evidence="1 2" key="1">
    <citation type="submission" date="2021-06" db="EMBL/GenBank/DDBJ databases">
        <authorList>
            <person name="Kallberg Y."/>
            <person name="Tangrot J."/>
            <person name="Rosling A."/>
        </authorList>
    </citation>
    <scope>NUCLEOTIDE SEQUENCE [LARGE SCALE GENOMIC DNA]</scope>
    <source>
        <strain evidence="1 2">120-4 pot B 10/14</strain>
    </source>
</reference>
<proteinExistence type="predicted"/>
<evidence type="ECO:0000313" key="1">
    <source>
        <dbReference type="EMBL" id="CAG8852799.1"/>
    </source>
</evidence>
<gene>
    <name evidence="1" type="ORF">GMARGA_LOCUS41620</name>
</gene>
<dbReference type="Proteomes" id="UP000789901">
    <property type="component" value="Unassembled WGS sequence"/>
</dbReference>
<organism evidence="1 2">
    <name type="scientific">Gigaspora margarita</name>
    <dbReference type="NCBI Taxonomy" id="4874"/>
    <lineage>
        <taxon>Eukaryota</taxon>
        <taxon>Fungi</taxon>
        <taxon>Fungi incertae sedis</taxon>
        <taxon>Mucoromycota</taxon>
        <taxon>Glomeromycotina</taxon>
        <taxon>Glomeromycetes</taxon>
        <taxon>Diversisporales</taxon>
        <taxon>Gigasporaceae</taxon>
        <taxon>Gigaspora</taxon>
    </lineage>
</organism>